<feature type="transmembrane region" description="Helical" evidence="1">
    <location>
        <begin position="172"/>
        <end position="194"/>
    </location>
</feature>
<feature type="transmembrane region" description="Helical" evidence="1">
    <location>
        <begin position="70"/>
        <end position="91"/>
    </location>
</feature>
<protein>
    <recommendedName>
        <fullName evidence="3">O-antigen ligase family protein</fullName>
    </recommendedName>
</protein>
<proteinExistence type="predicted"/>
<accession>A0A3B0SN94</accession>
<name>A0A3B0SN94_9ZZZZ</name>
<feature type="transmembrane region" description="Helical" evidence="1">
    <location>
        <begin position="98"/>
        <end position="117"/>
    </location>
</feature>
<evidence type="ECO:0008006" key="3">
    <source>
        <dbReference type="Google" id="ProtNLM"/>
    </source>
</evidence>
<keyword evidence="1" id="KW-0812">Transmembrane</keyword>
<dbReference type="AlphaFoldDB" id="A0A3B0SN94"/>
<keyword evidence="1" id="KW-0472">Membrane</keyword>
<dbReference type="EMBL" id="UOEH01000573">
    <property type="protein sequence ID" value="VAW07275.1"/>
    <property type="molecule type" value="Genomic_DNA"/>
</dbReference>
<feature type="transmembrane region" description="Helical" evidence="1">
    <location>
        <begin position="12"/>
        <end position="31"/>
    </location>
</feature>
<evidence type="ECO:0000256" key="1">
    <source>
        <dbReference type="SAM" id="Phobius"/>
    </source>
</evidence>
<keyword evidence="1" id="KW-1133">Transmembrane helix</keyword>
<feature type="transmembrane region" description="Helical" evidence="1">
    <location>
        <begin position="129"/>
        <end position="152"/>
    </location>
</feature>
<evidence type="ECO:0000313" key="2">
    <source>
        <dbReference type="EMBL" id="VAW07275.1"/>
    </source>
</evidence>
<sequence>MHRGLRQQRDRISLYFLFGLFVLLPLTVVFGHKGVAPWLLLASLPAFARGDFWQSAFGQLFDQPDLRNPFFFGFASIIAFCVWIFLSGFWSPRGQPSLAFYVLAPVIVGGSVVWFSLHLSRLWSYRLSYAYAISIAAGMAVLLFEGMSGGLLRSLLPPDDPSPERARDIIALGRGVTALAPALFPAAIIVSLIWNRYVSLGLLLLGVAAAFSNDVTANAVAISAGLVAGVIAFKAPRRTIMFTGWTVIVLLLLAPLAALLPVETIFQSVGDGLPSSWLHRVAIWQSVAAKIPGGLPFGYGADFARAWQETAPLINVPGAGAPLELMPTHPHNMFLQI</sequence>
<feature type="transmembrane region" description="Helical" evidence="1">
    <location>
        <begin position="200"/>
        <end position="233"/>
    </location>
</feature>
<reference evidence="2" key="1">
    <citation type="submission" date="2018-06" db="EMBL/GenBank/DDBJ databases">
        <authorList>
            <person name="Zhirakovskaya E."/>
        </authorList>
    </citation>
    <scope>NUCLEOTIDE SEQUENCE</scope>
</reference>
<feature type="transmembrane region" description="Helical" evidence="1">
    <location>
        <begin position="240"/>
        <end position="260"/>
    </location>
</feature>
<gene>
    <name evidence="2" type="ORF">MNBD_ALPHA05-1988</name>
</gene>
<feature type="non-terminal residue" evidence="2">
    <location>
        <position position="337"/>
    </location>
</feature>
<organism evidence="2">
    <name type="scientific">hydrothermal vent metagenome</name>
    <dbReference type="NCBI Taxonomy" id="652676"/>
    <lineage>
        <taxon>unclassified sequences</taxon>
        <taxon>metagenomes</taxon>
        <taxon>ecological metagenomes</taxon>
    </lineage>
</organism>